<keyword evidence="1" id="KW-0732">Signal</keyword>
<accession>A0A2X4VKL5</accession>
<sequence>MKKIAILAVVSAVLLSGCSMRVADLTVGSTKNYNINGNKFVTGQRVTAEDSYPVIIFPTGFPNMKTAIDKAIEKDKCAVGLSNVVITQLNHSFLFGKIGVRAEGNLIIDKSLPGCENHA</sequence>
<dbReference type="PROSITE" id="PS51257">
    <property type="entry name" value="PROKAR_LIPOPROTEIN"/>
    <property type="match status" value="1"/>
</dbReference>
<dbReference type="EMBL" id="CP065673">
    <property type="protein sequence ID" value="QPS18909.1"/>
    <property type="molecule type" value="Genomic_DNA"/>
</dbReference>
<gene>
    <name evidence="2" type="ORF">I6G64_14985</name>
    <name evidence="3" type="ORF">NCTC12961_05364</name>
</gene>
<evidence type="ECO:0000256" key="1">
    <source>
        <dbReference type="SAM" id="SignalP"/>
    </source>
</evidence>
<dbReference type="RefSeq" id="WP_063202318.1">
    <property type="nucleotide sequence ID" value="NZ_CAMITG010000012.1"/>
</dbReference>
<dbReference type="Proteomes" id="UP000248897">
    <property type="component" value="Chromosome 1"/>
</dbReference>
<keyword evidence="5" id="KW-1185">Reference proteome</keyword>
<proteinExistence type="predicted"/>
<evidence type="ECO:0000313" key="5">
    <source>
        <dbReference type="Proteomes" id="UP000594967"/>
    </source>
</evidence>
<name>A0A2X4VKL5_SERPL</name>
<evidence type="ECO:0008006" key="6">
    <source>
        <dbReference type="Google" id="ProtNLM"/>
    </source>
</evidence>
<feature type="chain" id="PRO_5016176779" description="Lipoprotein" evidence="1">
    <location>
        <begin position="24"/>
        <end position="119"/>
    </location>
</feature>
<protein>
    <recommendedName>
        <fullName evidence="6">Lipoprotein</fullName>
    </recommendedName>
</protein>
<feature type="signal peptide" evidence="1">
    <location>
        <begin position="1"/>
        <end position="23"/>
    </location>
</feature>
<dbReference type="AlphaFoldDB" id="A0A2X4VKL5"/>
<reference evidence="2 5" key="2">
    <citation type="submission" date="2020-12" db="EMBL/GenBank/DDBJ databases">
        <title>FDA dAtabase for Regulatory Grade micrObial Sequences (FDA-ARGOS): Supporting development and validation of Infectious Disease Dx tests.</title>
        <authorList>
            <person name="Sproer C."/>
            <person name="Gronow S."/>
            <person name="Severitt S."/>
            <person name="Schroder I."/>
            <person name="Tallon L."/>
            <person name="Sadzewicz L."/>
            <person name="Zhao X."/>
            <person name="Boylan J."/>
            <person name="Ott S."/>
            <person name="Bowen H."/>
            <person name="Vavikolanu K."/>
            <person name="Mehta A."/>
            <person name="Aluvathingal J."/>
            <person name="Nadendla S."/>
            <person name="Lowell S."/>
            <person name="Myers T."/>
            <person name="Yan Y."/>
            <person name="Sichtig H."/>
        </authorList>
    </citation>
    <scope>NUCLEOTIDE SEQUENCE [LARGE SCALE GENOMIC DNA]</scope>
    <source>
        <strain evidence="2 5">FDAARGOS_907</strain>
    </source>
</reference>
<evidence type="ECO:0000313" key="2">
    <source>
        <dbReference type="EMBL" id="QPS18909.1"/>
    </source>
</evidence>
<dbReference type="EMBL" id="LS483469">
    <property type="protein sequence ID" value="SQI45910.1"/>
    <property type="molecule type" value="Genomic_DNA"/>
</dbReference>
<evidence type="ECO:0000313" key="3">
    <source>
        <dbReference type="EMBL" id="SQI45910.1"/>
    </source>
</evidence>
<reference evidence="3 4" key="1">
    <citation type="submission" date="2018-06" db="EMBL/GenBank/DDBJ databases">
        <authorList>
            <consortium name="Pathogen Informatics"/>
            <person name="Doyle S."/>
        </authorList>
    </citation>
    <scope>NUCLEOTIDE SEQUENCE [LARGE SCALE GENOMIC DNA]</scope>
    <source>
        <strain evidence="3 4">NCTC12961</strain>
    </source>
</reference>
<dbReference type="Proteomes" id="UP000594967">
    <property type="component" value="Chromosome"/>
</dbReference>
<organism evidence="3 4">
    <name type="scientific">Serratia plymuthica</name>
    <dbReference type="NCBI Taxonomy" id="82996"/>
    <lineage>
        <taxon>Bacteria</taxon>
        <taxon>Pseudomonadati</taxon>
        <taxon>Pseudomonadota</taxon>
        <taxon>Gammaproteobacteria</taxon>
        <taxon>Enterobacterales</taxon>
        <taxon>Yersiniaceae</taxon>
        <taxon>Serratia</taxon>
    </lineage>
</organism>
<evidence type="ECO:0000313" key="4">
    <source>
        <dbReference type="Proteomes" id="UP000248897"/>
    </source>
</evidence>